<evidence type="ECO:0000259" key="2">
    <source>
        <dbReference type="Pfam" id="PF14349"/>
    </source>
</evidence>
<evidence type="ECO:0000313" key="4">
    <source>
        <dbReference type="Proteomes" id="UP001139409"/>
    </source>
</evidence>
<dbReference type="Proteomes" id="UP001139409">
    <property type="component" value="Unassembled WGS sequence"/>
</dbReference>
<dbReference type="InterPro" id="IPR025684">
    <property type="entry name" value="SprA_N_dom"/>
</dbReference>
<dbReference type="Pfam" id="PF14349">
    <property type="entry name" value="SprA_N"/>
    <property type="match status" value="2"/>
</dbReference>
<dbReference type="InterPro" id="IPR026377">
    <property type="entry name" value="Cell_surface_SprA"/>
</dbReference>
<dbReference type="NCBIfam" id="TIGR04189">
    <property type="entry name" value="surface_SprA"/>
    <property type="match status" value="1"/>
</dbReference>
<dbReference type="RefSeq" id="WP_225698935.1">
    <property type="nucleotide sequence ID" value="NZ_JAIXNE010000005.1"/>
</dbReference>
<protein>
    <submittedName>
        <fullName evidence="3">Cell surface protein SprA</fullName>
    </submittedName>
</protein>
<organism evidence="3 4">
    <name type="scientific">Fulvivirga sedimenti</name>
    <dbReference type="NCBI Taxonomy" id="2879465"/>
    <lineage>
        <taxon>Bacteria</taxon>
        <taxon>Pseudomonadati</taxon>
        <taxon>Bacteroidota</taxon>
        <taxon>Cytophagia</taxon>
        <taxon>Cytophagales</taxon>
        <taxon>Fulvivirgaceae</taxon>
        <taxon>Fulvivirga</taxon>
    </lineage>
</organism>
<accession>A0A9X1L1C1</accession>
<dbReference type="EMBL" id="JAIXNE010000005">
    <property type="protein sequence ID" value="MCA6078077.1"/>
    <property type="molecule type" value="Genomic_DNA"/>
</dbReference>
<feature type="domain" description="Gliding motility protein SprA N-terminal" evidence="2">
    <location>
        <begin position="1129"/>
        <end position="1617"/>
    </location>
</feature>
<reference evidence="3" key="1">
    <citation type="submission" date="2021-09" db="EMBL/GenBank/DDBJ databases">
        <title>Fulvivirga sp. isolated from coastal sediment.</title>
        <authorList>
            <person name="Yu H."/>
        </authorList>
    </citation>
    <scope>NUCLEOTIDE SEQUENCE</scope>
    <source>
        <strain evidence="3">1062</strain>
    </source>
</reference>
<feature type="domain" description="Gliding motility protein SprA N-terminal" evidence="2">
    <location>
        <begin position="131"/>
        <end position="480"/>
    </location>
</feature>
<feature type="region of interest" description="Disordered" evidence="1">
    <location>
        <begin position="1903"/>
        <end position="1927"/>
    </location>
</feature>
<name>A0A9X1L1C1_9BACT</name>
<evidence type="ECO:0000313" key="3">
    <source>
        <dbReference type="EMBL" id="MCA6078077.1"/>
    </source>
</evidence>
<evidence type="ECO:0000256" key="1">
    <source>
        <dbReference type="SAM" id="MobiDB-lite"/>
    </source>
</evidence>
<proteinExistence type="predicted"/>
<sequence length="2390" mass="272886">MIFKHIKGEYSPFFAASLFCLIFVIAGMAGTGESSVSGPWIIREDTTKSDTVKRDTLNRDSIYDKPYNASRRPAYLPTDRFGDPLSSIYMGSTFFLPEPSNLKMDVEIDTGMNYTLYERLGELDYRAPTTMSFQEFKQFQEQQQLKSYWKSRSEGLDGESAVSSRNLIPPIYISPVFDRIFGGSYVEIIPRGLVTLDFGGRWQRIASPDRSIRQQRNGGFEFDQQIEMNVVGKIGEKLQVTANFNNNNSFDFQNNLKVEYTGFEEDILQKLEVGNVSLPLNNSLITGAQNLFGVKAQLQFGDLFVTTVASTQRGKSESLTISGGGVQGREFEFSAAQYDENRHFFLGHFFRDNYENWLATIPFVRSGVNVTRVEVYVVNRNNDTQTLRNVVGFMDMGESKTIYRDDLINGTPLRDGANSNEANDLFNILNTLDRDADAINTQLEGLGFENGLDYEKITSARKLDPTEFNVDPKLGYITLFRKLQNDEALAVAYQYTYQGQVFTVGELSEDYNGLGENKAVWLKLLRPRKINIRDNSGGPVPTWNLMMKNVYALNATNIEQENFSLRIIYRDDRTGIDNPQLQEGIIASTTPLIELLGMDRLNQNLDPQPDGNFDYAEGLTIKPELGLVIFPSLQPFEDNLRVAFRNDPNRDDLIDKYVYEELYNETQNDAELVSSKNKFFVVGRFQSGSANEIVIPGFNIAEGSVRVYSGGTPLQEGIDYRVDYTFGKVSIINEGVLNSGKDITVSYEKADLFNFQSRTLLGARFDYKVDDGINLGATLLHLNERPLITRISVGNEPTRNTKYGFDVNIQKDSRFLTKMVDKLPLIQTKEPSRITFNAEFAQLIPGTSNTVNGESTSYIDDFESSTTPFTLSNPTSWRLASTPQTADDRYNGSSRDLSFAYKRAKLAWYTIDNLFYRNDRRTPGNLTDEDLENHYVRSVKPQEIFPNLDENIINFQQIFDLAYYPEERGQYNFNPLTTSNNLLPSPRSNWAGITNAIRTEIDFDKANVEYIEFWMMDPFITTPRGVINDGRGNVKPNTTGGDIYFNLGSISEDIMRDSRHAFENGLPPTGVDNNPDAVVQNVWGYVTQQQFLTNAFDNSTSARPNQDVGLDGARNEQERVLFPDFVNFEDPSADNFEYFLGAELDQRDAKILERYKNFNGMENNSPVVENNNSLFIPSGTIIPDNEDLNADNTLSELEEYYEYKVPLRPGNLSQNKYVVDEITSRESGEDVTWYLFRIPIRQFDAKFGGINGFKSIKYLRMYMTNFAEPVVLRMTNFRLVSSRWRRYLNQLNEPGFDVIPEPSDFDNFTVSTVNIEENGTPSDEKPPYVLPPGFSRDRDNTAAVERRLNEQSIQVCVEDLRDGDARAIYKQVGLDLINYGRIKMFLHANGPIDDNEITAFLRLGSDVDSNYYEVEVPLLVTEASATLAEDIWPMENEIDLATEYLFALKSLRDREGIPKSQLFENQEISESANHKLRLRGNPDLSAVTWITIGVRNPRNDGVPKTACIWANELRVTDFNDTKGWAANATLNAKLADFANITATVRHSTFGFGGIQSRIAERTREDVTAYDLSANIALDKLFPEKWGLQIPVYAGYQKVRERPFFDPANPDIALDASLESFDSEVDRSDYEQIVTDITTTKSLNFTNVRKIRTNPDAKEQFWDFENFSFSYAYSQRERSNFNLAQYLRTSHDASIAYNYTTNSKPWEPFANWESMNSPWLKLIKDFNLNLIPTSISLRADVRRRFEENVYRNEIGIPNNNVERFEKFFTMDRIYNVRWDLTQNLSLDYNARANAIIDEPEGRVNTEEARDSIWSNMKHLGRMKNFDQRISLNYKVPLDKLPLTDWINIDYRYEANFNWRAGPLYTDARKDSLDFGNILQNSRDNTLSGKLDLVGLYNKSNFLKEINSPPQNERRSSLRQNTPADTAQVEKPDNKFLKSLFRVLMSARSVNGTYTVREGTFLPGYTPRAFLFGLDSSFSDPGWNFVFGSQDPNIRYKMAEKGNITNNPDLTTPFAQTQIIDYSLRATLEPARDFNIQLDAQKTKSSSFEEIFRFDSVGIGGDDIYTSLGPSRSGSYGISFMTIRTAFSRDDSENNSPLFQNFEQHRLTILERLEERTGNRYDTNNQDVLIPAFIAAYTGKDANSVGLSPFPGTPIPNWRIEYTGLSRMKAFKDKFQSISILHGYKSGYAITNYVTSTEYNDFVELNTSLEDYNESYFGMEREGNVIPRYNITQVLITEQFSPLIGVAIRGAKRFTARVEYKTKRDLVLNVTNSQITETRSNDMVIEVGFTKANMRLPFKSQGRTISLKNDLQFRLSVTVRDTETIQRKIEELNTVTNGSLNFQLRPNISYVLNDRLNLQFYFERTINEPKISSTPRRSTTRLGFQLRFNLAQ</sequence>
<gene>
    <name evidence="3" type="primary">sprA</name>
    <name evidence="3" type="ORF">LDX50_24595</name>
</gene>
<keyword evidence="4" id="KW-1185">Reference proteome</keyword>
<comment type="caution">
    <text evidence="3">The sequence shown here is derived from an EMBL/GenBank/DDBJ whole genome shotgun (WGS) entry which is preliminary data.</text>
</comment>